<evidence type="ECO:0000256" key="3">
    <source>
        <dbReference type="ARBA" id="ARBA00022679"/>
    </source>
</evidence>
<dbReference type="PROSITE" id="PS50157">
    <property type="entry name" value="ZINC_FINGER_C2H2_2"/>
    <property type="match status" value="1"/>
</dbReference>
<evidence type="ECO:0000256" key="10">
    <source>
        <dbReference type="SAM" id="MobiDB-lite"/>
    </source>
</evidence>
<dbReference type="InterPro" id="IPR004868">
    <property type="entry name" value="DNA-dir_DNA_pol_B_mt/vir"/>
</dbReference>
<keyword evidence="6" id="KW-0239">DNA-directed DNA polymerase</keyword>
<dbReference type="Gene3D" id="3.40.960.10">
    <property type="entry name" value="VSR Endonuclease"/>
    <property type="match status" value="1"/>
</dbReference>
<dbReference type="PANTHER" id="PTHR33568:SF3">
    <property type="entry name" value="DNA-DIRECTED DNA POLYMERASE"/>
    <property type="match status" value="1"/>
</dbReference>
<evidence type="ECO:0000256" key="6">
    <source>
        <dbReference type="ARBA" id="ARBA00022932"/>
    </source>
</evidence>
<gene>
    <name evidence="12" type="ORF">PEVE_00022268</name>
</gene>
<dbReference type="SUPFAM" id="SSF57667">
    <property type="entry name" value="beta-beta-alpha zinc fingers"/>
    <property type="match status" value="1"/>
</dbReference>
<feature type="region of interest" description="Disordered" evidence="10">
    <location>
        <begin position="113"/>
        <end position="149"/>
    </location>
</feature>
<evidence type="ECO:0000256" key="5">
    <source>
        <dbReference type="ARBA" id="ARBA00022705"/>
    </source>
</evidence>
<reference evidence="12 13" key="1">
    <citation type="submission" date="2022-05" db="EMBL/GenBank/DDBJ databases">
        <authorList>
            <consortium name="Genoscope - CEA"/>
            <person name="William W."/>
        </authorList>
    </citation>
    <scope>NUCLEOTIDE SEQUENCE [LARGE SCALE GENOMIC DNA]</scope>
</reference>
<comment type="similarity">
    <text evidence="1">Belongs to the DNA polymerase type-B family.</text>
</comment>
<keyword evidence="9" id="KW-0479">Metal-binding</keyword>
<dbReference type="InterPro" id="IPR036236">
    <property type="entry name" value="Znf_C2H2_sf"/>
</dbReference>
<evidence type="ECO:0000256" key="4">
    <source>
        <dbReference type="ARBA" id="ARBA00022695"/>
    </source>
</evidence>
<dbReference type="Proteomes" id="UP001159427">
    <property type="component" value="Unassembled WGS sequence"/>
</dbReference>
<feature type="compositionally biased region" description="Basic and acidic residues" evidence="10">
    <location>
        <begin position="131"/>
        <end position="149"/>
    </location>
</feature>
<proteinExistence type="inferred from homology"/>
<evidence type="ECO:0000313" key="12">
    <source>
        <dbReference type="EMBL" id="CAH3024283.1"/>
    </source>
</evidence>
<dbReference type="Pfam" id="PF03175">
    <property type="entry name" value="DNA_pol_B_2"/>
    <property type="match status" value="2"/>
</dbReference>
<dbReference type="PANTHER" id="PTHR33568">
    <property type="entry name" value="DNA POLYMERASE"/>
    <property type="match status" value="1"/>
</dbReference>
<dbReference type="InterPro" id="IPR012337">
    <property type="entry name" value="RNaseH-like_sf"/>
</dbReference>
<keyword evidence="9" id="KW-0863">Zinc-finger</keyword>
<evidence type="ECO:0000256" key="9">
    <source>
        <dbReference type="PROSITE-ProRule" id="PRU00042"/>
    </source>
</evidence>
<name>A0ABN8M3U7_9CNID</name>
<dbReference type="PROSITE" id="PS00028">
    <property type="entry name" value="ZINC_FINGER_C2H2_1"/>
    <property type="match status" value="1"/>
</dbReference>
<protein>
    <recommendedName>
        <fullName evidence="2">DNA-directed DNA polymerase</fullName>
        <ecNumber evidence="2">2.7.7.7</ecNumber>
    </recommendedName>
</protein>
<dbReference type="SUPFAM" id="SSF53098">
    <property type="entry name" value="Ribonuclease H-like"/>
    <property type="match status" value="1"/>
</dbReference>
<evidence type="ECO:0000256" key="1">
    <source>
        <dbReference type="ARBA" id="ARBA00005755"/>
    </source>
</evidence>
<evidence type="ECO:0000313" key="13">
    <source>
        <dbReference type="Proteomes" id="UP001159427"/>
    </source>
</evidence>
<evidence type="ECO:0000256" key="2">
    <source>
        <dbReference type="ARBA" id="ARBA00012417"/>
    </source>
</evidence>
<dbReference type="EMBL" id="CALNXI010000298">
    <property type="protein sequence ID" value="CAH3024283.1"/>
    <property type="molecule type" value="Genomic_DNA"/>
</dbReference>
<evidence type="ECO:0000256" key="8">
    <source>
        <dbReference type="ARBA" id="ARBA00049244"/>
    </source>
</evidence>
<keyword evidence="4" id="KW-0548">Nucleotidyltransferase</keyword>
<feature type="domain" description="C2H2-type" evidence="11">
    <location>
        <begin position="64"/>
        <end position="92"/>
    </location>
</feature>
<comment type="caution">
    <text evidence="12">The sequence shown here is derived from an EMBL/GenBank/DDBJ whole genome shotgun (WGS) entry which is preliminary data.</text>
</comment>
<feature type="compositionally biased region" description="Polar residues" evidence="10">
    <location>
        <begin position="117"/>
        <end position="129"/>
    </location>
</feature>
<dbReference type="InterPro" id="IPR013087">
    <property type="entry name" value="Znf_C2H2_type"/>
</dbReference>
<keyword evidence="13" id="KW-1185">Reference proteome</keyword>
<sequence length="1121" mass="129415">MKVNSGHHSGHPNRNIRYYDSEGNDYDKKEATYPRACPTCGKTIKNRGNFFRHKKRCGTSEHRVQCLHCHKTYSRKDDLKKHVRKVHSEAGKRKAEESAELLRLELLHSDKVPTLVSDESQQGGAVSTRSMKKDPESVKEDLKPMKDETRAVKRKLEDDMDMSHQLDDGSDDFLVERANRLELSENPLFKANLTFLPYKRQGLKGAVKKEQFSVTFDQLRKPTEEESLGEGLSESLFEAVRNTILNENLQDSTKVHLTLTSKEHSNGTVNSGYLFHVKYGIPVQEFVKRGDYVHAMFESLARKMNSAQNMNPAIGFNATLTFITYPDKGGKGRASKNPNRLPFDLMHKKKDSMIKIKNTDDLCCARAIITMKEYVDGDRDKQYDNLRRGRPIQERLAKQLHQDAGVPEGPCGYEELEKFQAFLGPQGYKIIVVDYVSCACLFQGKVDQHSKVIYLLKHENHYNGLRSMIAFLNRSYFCPDCCKGYDVDDAANHSCRGRNCTSCQRTRSQKNKGGCPDFSPGKKRIIHCKDCQRDFYDPDCFKAHKEPKGKKKVSLCQKLKKCLKCCKVYKMNPKQQHKCYHDTCRHCHEFVEIYNHKCYIQRVEEADDEEHDDDNDDEEKKLPPLMVFADIECLIKPTEQGKQLFIADLIRYATEEDPHNVSHAFSGETCIEQFIQAMNQLTEVGDKQRDLFIIFHNLKGFDSNFIIEELYRKGIKVENQLTTGAKTLKFHYWYLDAMITFKDSLCFLPMPLAELPETFNFVELHKGFFPHAFHTRESLTYRGRLPARHYFQPQAMKQKKRKEFDTWYATELARNEEYILWEELNKYCHSDVMVLKAACLKFIQEFKEEAGFNAIEKCATIASACNLFWRRDLIPKDTIAIEPLNGWCGANVNQSTAALEWLCFEDFKLGENKLRHVRNGGEQKVITQGEALFVDGYDETTKTVYEFHGCFYHGCVKCFPNHRYRKHNCHPDRTISEIYEATCKKTQKLRQAGYTVIEKWEHDFEIEKKTNPTLMEFLTTFQLSGPLNPRDSFFGGRTNGVRLHCVAAAGEEIRYVDINSLYPYVNKTKTYPVGHPEILVNPTNQDIGSYFGIAKVKILPPPHLYHPVLPVHIGGKLMFPL</sequence>
<keyword evidence="3" id="KW-0808">Transferase</keyword>
<dbReference type="Gene3D" id="3.30.420.10">
    <property type="entry name" value="Ribonuclease H-like superfamily/Ribonuclease H"/>
    <property type="match status" value="1"/>
</dbReference>
<dbReference type="InterPro" id="IPR036397">
    <property type="entry name" value="RNaseH_sf"/>
</dbReference>
<dbReference type="SUPFAM" id="SSF56672">
    <property type="entry name" value="DNA/RNA polymerases"/>
    <property type="match status" value="1"/>
</dbReference>
<accession>A0ABN8M3U7</accession>
<dbReference type="Gene3D" id="3.30.160.60">
    <property type="entry name" value="Classic Zinc Finger"/>
    <property type="match status" value="1"/>
</dbReference>
<keyword evidence="7" id="KW-0238">DNA-binding</keyword>
<dbReference type="SMART" id="SM00355">
    <property type="entry name" value="ZnF_C2H2"/>
    <property type="match status" value="3"/>
</dbReference>
<dbReference type="InterPro" id="IPR043502">
    <property type="entry name" value="DNA/RNA_pol_sf"/>
</dbReference>
<keyword evidence="5" id="KW-0235">DNA replication</keyword>
<dbReference type="EC" id="2.7.7.7" evidence="2"/>
<evidence type="ECO:0000259" key="11">
    <source>
        <dbReference type="PROSITE" id="PS50157"/>
    </source>
</evidence>
<evidence type="ECO:0000256" key="7">
    <source>
        <dbReference type="ARBA" id="ARBA00023125"/>
    </source>
</evidence>
<keyword evidence="9" id="KW-0862">Zinc</keyword>
<comment type="catalytic activity">
    <reaction evidence="8">
        <text>DNA(n) + a 2'-deoxyribonucleoside 5'-triphosphate = DNA(n+1) + diphosphate</text>
        <dbReference type="Rhea" id="RHEA:22508"/>
        <dbReference type="Rhea" id="RHEA-COMP:17339"/>
        <dbReference type="Rhea" id="RHEA-COMP:17340"/>
        <dbReference type="ChEBI" id="CHEBI:33019"/>
        <dbReference type="ChEBI" id="CHEBI:61560"/>
        <dbReference type="ChEBI" id="CHEBI:173112"/>
        <dbReference type="EC" id="2.7.7.7"/>
    </reaction>
</comment>
<organism evidence="12 13">
    <name type="scientific">Porites evermanni</name>
    <dbReference type="NCBI Taxonomy" id="104178"/>
    <lineage>
        <taxon>Eukaryota</taxon>
        <taxon>Metazoa</taxon>
        <taxon>Cnidaria</taxon>
        <taxon>Anthozoa</taxon>
        <taxon>Hexacorallia</taxon>
        <taxon>Scleractinia</taxon>
        <taxon>Fungiina</taxon>
        <taxon>Poritidae</taxon>
        <taxon>Porites</taxon>
    </lineage>
</organism>
<feature type="region of interest" description="Disordered" evidence="10">
    <location>
        <begin position="1"/>
        <end position="22"/>
    </location>
</feature>